<name>A0A438KFC9_VITVI</name>
<dbReference type="EMBL" id="QGNW01000008">
    <property type="protein sequence ID" value="RVX19901.1"/>
    <property type="molecule type" value="Genomic_DNA"/>
</dbReference>
<evidence type="ECO:0000313" key="2">
    <source>
        <dbReference type="Proteomes" id="UP000288805"/>
    </source>
</evidence>
<protein>
    <recommendedName>
        <fullName evidence="3">Reverse transcriptase domain-containing protein</fullName>
    </recommendedName>
</protein>
<dbReference type="AlphaFoldDB" id="A0A438KFC9"/>
<evidence type="ECO:0008006" key="3">
    <source>
        <dbReference type="Google" id="ProtNLM"/>
    </source>
</evidence>
<gene>
    <name evidence="1" type="ORF">CK203_005298</name>
</gene>
<accession>A0A438KFC9</accession>
<organism evidence="1 2">
    <name type="scientific">Vitis vinifera</name>
    <name type="common">Grape</name>
    <dbReference type="NCBI Taxonomy" id="29760"/>
    <lineage>
        <taxon>Eukaryota</taxon>
        <taxon>Viridiplantae</taxon>
        <taxon>Streptophyta</taxon>
        <taxon>Embryophyta</taxon>
        <taxon>Tracheophyta</taxon>
        <taxon>Spermatophyta</taxon>
        <taxon>Magnoliopsida</taxon>
        <taxon>eudicotyledons</taxon>
        <taxon>Gunneridae</taxon>
        <taxon>Pentapetalae</taxon>
        <taxon>rosids</taxon>
        <taxon>Vitales</taxon>
        <taxon>Vitaceae</taxon>
        <taxon>Viteae</taxon>
        <taxon>Vitis</taxon>
    </lineage>
</organism>
<reference evidence="1 2" key="1">
    <citation type="journal article" date="2018" name="PLoS Genet.">
        <title>Population sequencing reveals clonal diversity and ancestral inbreeding in the grapevine cultivar Chardonnay.</title>
        <authorList>
            <person name="Roach M.J."/>
            <person name="Johnson D.L."/>
            <person name="Bohlmann J."/>
            <person name="van Vuuren H.J."/>
            <person name="Jones S.J."/>
            <person name="Pretorius I.S."/>
            <person name="Schmidt S.A."/>
            <person name="Borneman A.R."/>
        </authorList>
    </citation>
    <scope>NUCLEOTIDE SEQUENCE [LARGE SCALE GENOMIC DNA]</scope>
    <source>
        <strain evidence="2">cv. Chardonnay</strain>
        <tissue evidence="1">Leaf</tissue>
    </source>
</reference>
<dbReference type="Proteomes" id="UP000288805">
    <property type="component" value="Unassembled WGS sequence"/>
</dbReference>
<comment type="caution">
    <text evidence="1">The sequence shown here is derived from an EMBL/GenBank/DDBJ whole genome shotgun (WGS) entry which is preliminary data.</text>
</comment>
<evidence type="ECO:0000313" key="1">
    <source>
        <dbReference type="EMBL" id="RVX19901.1"/>
    </source>
</evidence>
<sequence>MLNQVVFWDEKERVTTLSMEEVEARNEAREDYKKWQMPTKGETGWPRFKVNGSWLNEENEIKDGAVGAFQNLLTEVGEWRPIIGKEKVLGPDGYTTTFWLFSWEFVKEEVMRFFSEFHDKGRFVKSLNATFLVLILKKGGVEDLRDFRPISLLGSLYKLWG</sequence>
<proteinExistence type="predicted"/>